<dbReference type="InterPro" id="IPR007652">
    <property type="entry name" value="A1-4-GlycosylTfrase_dom"/>
</dbReference>
<accession>A0A9D4ZGR0</accession>
<feature type="compositionally biased region" description="Polar residues" evidence="1">
    <location>
        <begin position="267"/>
        <end position="283"/>
    </location>
</feature>
<protein>
    <recommendedName>
        <fullName evidence="2">Alpha 1,4-glycosyltransferase domain-containing protein</fullName>
    </recommendedName>
</protein>
<proteinExistence type="predicted"/>
<dbReference type="Pfam" id="PF04572">
    <property type="entry name" value="Gb3_synth"/>
    <property type="match status" value="1"/>
</dbReference>
<dbReference type="PANTHER" id="PTHR47213:SF1">
    <property type="entry name" value="OS07G0567300 PROTEIN"/>
    <property type="match status" value="1"/>
</dbReference>
<dbReference type="PANTHER" id="PTHR47213">
    <property type="entry name" value="OS07G0567300 PROTEIN"/>
    <property type="match status" value="1"/>
</dbReference>
<dbReference type="InterPro" id="IPR029044">
    <property type="entry name" value="Nucleotide-diphossugar_trans"/>
</dbReference>
<name>A0A9D4ZGR0_ADICA</name>
<dbReference type="InterPro" id="IPR044789">
    <property type="entry name" value="Put_A1-4-GlycosylTfrase_plant"/>
</dbReference>
<dbReference type="Proteomes" id="UP000886520">
    <property type="component" value="Chromosome 10"/>
</dbReference>
<evidence type="ECO:0000256" key="1">
    <source>
        <dbReference type="SAM" id="MobiDB-lite"/>
    </source>
</evidence>
<sequence>MERSRLLRHAGRKHQTHRLSVVLARLFSSPINQRAPDFTSLKLRNGTIIRKMAERKLGKRNGSHFSKQGGVKDADSGIEIEAVADLGMEKAVERGSMTIGKVFPGAQGIAQPIKMHASVIQTLPRWDPLESIGDRREMGIVKRDKSRQKSPIFPAMKWDHLLGVVRQMGKFQSSSNLLLSRQTRLHFKFPHLNVSLDNVHGFGSDDEPLHQYVINNLEKIASIDDALLFSIDKSENANLRSWTDKKLKADSYKKERSSKGSVDLLNPMNNPLLQDPDTSSPNGLNGYDKVMLKALRKASDRKNRGTVEISRDSDHQLVNAAERSILEFSKIAHSETVQRQEHTDSFMSKNQSPLSELIMEKKSNPILDSRKWGSYPGLDSNLAFSDFLEQFLEDEKCSHRVFMAWTTPSWTYTVRYQRGLESLLHFHPGACVVVFSMSTELDVFTSFVEQGFRVAVVVPNLEELLAGTPADIFSSFWLPWTKTQFFHIHYSELLRLAALYKYGGIYLDTDVVLLKPLLPLHNIIGAERSGYEARKLNGAVMAFDKNSVFLLECLLEFTETYDDQLLEFNGAGLVTRVADRMANKQRKTNEDHLTDVQIEEPHAFFPLTREDITRLVTKLLKLLVVNSSMSRLRQIWMEAVCSVQEAKIHYPFWLRTS</sequence>
<reference evidence="3" key="1">
    <citation type="submission" date="2021-01" db="EMBL/GenBank/DDBJ databases">
        <title>Adiantum capillus-veneris genome.</title>
        <authorList>
            <person name="Fang Y."/>
            <person name="Liao Q."/>
        </authorList>
    </citation>
    <scope>NUCLEOTIDE SEQUENCE</scope>
    <source>
        <strain evidence="3">H3</strain>
        <tissue evidence="3">Leaf</tissue>
    </source>
</reference>
<dbReference type="AlphaFoldDB" id="A0A9D4ZGR0"/>
<dbReference type="OrthoDB" id="409543at2759"/>
<feature type="domain" description="Alpha 1,4-glycosyltransferase" evidence="2">
    <location>
        <begin position="542"/>
        <end position="615"/>
    </location>
</feature>
<dbReference type="Gene3D" id="3.90.550.20">
    <property type="match status" value="1"/>
</dbReference>
<evidence type="ECO:0000259" key="2">
    <source>
        <dbReference type="Pfam" id="PF04572"/>
    </source>
</evidence>
<gene>
    <name evidence="3" type="ORF">GOP47_0010790</name>
</gene>
<dbReference type="SUPFAM" id="SSF53448">
    <property type="entry name" value="Nucleotide-diphospho-sugar transferases"/>
    <property type="match status" value="1"/>
</dbReference>
<organism evidence="3 4">
    <name type="scientific">Adiantum capillus-veneris</name>
    <name type="common">Maidenhair fern</name>
    <dbReference type="NCBI Taxonomy" id="13818"/>
    <lineage>
        <taxon>Eukaryota</taxon>
        <taxon>Viridiplantae</taxon>
        <taxon>Streptophyta</taxon>
        <taxon>Embryophyta</taxon>
        <taxon>Tracheophyta</taxon>
        <taxon>Polypodiopsida</taxon>
        <taxon>Polypodiidae</taxon>
        <taxon>Polypodiales</taxon>
        <taxon>Pteridineae</taxon>
        <taxon>Pteridaceae</taxon>
        <taxon>Vittarioideae</taxon>
        <taxon>Adiantum</taxon>
    </lineage>
</organism>
<evidence type="ECO:0000313" key="3">
    <source>
        <dbReference type="EMBL" id="KAI5074829.1"/>
    </source>
</evidence>
<dbReference type="InterPro" id="IPR007577">
    <property type="entry name" value="GlycoTrfase_DXD_sugar-bd_CS"/>
</dbReference>
<dbReference type="EMBL" id="JABFUD020000010">
    <property type="protein sequence ID" value="KAI5074829.1"/>
    <property type="molecule type" value="Genomic_DNA"/>
</dbReference>
<comment type="caution">
    <text evidence="3">The sequence shown here is derived from an EMBL/GenBank/DDBJ whole genome shotgun (WGS) entry which is preliminary data.</text>
</comment>
<feature type="region of interest" description="Disordered" evidence="1">
    <location>
        <begin position="253"/>
        <end position="286"/>
    </location>
</feature>
<keyword evidence="4" id="KW-1185">Reference proteome</keyword>
<evidence type="ECO:0000313" key="4">
    <source>
        <dbReference type="Proteomes" id="UP000886520"/>
    </source>
</evidence>
<dbReference type="Pfam" id="PF04488">
    <property type="entry name" value="Gly_transf_sug"/>
    <property type="match status" value="1"/>
</dbReference>